<dbReference type="InterPro" id="IPR013766">
    <property type="entry name" value="Thioredoxin_domain"/>
</dbReference>
<dbReference type="InterPro" id="IPR004480">
    <property type="entry name" value="Monothiol_GRX-rel"/>
</dbReference>
<organism evidence="6 7">
    <name type="scientific">Cymbomonas tetramitiformis</name>
    <dbReference type="NCBI Taxonomy" id="36881"/>
    <lineage>
        <taxon>Eukaryota</taxon>
        <taxon>Viridiplantae</taxon>
        <taxon>Chlorophyta</taxon>
        <taxon>Pyramimonadophyceae</taxon>
        <taxon>Pyramimonadales</taxon>
        <taxon>Pyramimonadaceae</taxon>
        <taxon>Cymbomonas</taxon>
    </lineage>
</organism>
<proteinExistence type="inferred from homology"/>
<accession>A0AAE0GJ41</accession>
<name>A0AAE0GJ41_9CHLO</name>
<reference evidence="6 7" key="1">
    <citation type="journal article" date="2015" name="Genome Biol. Evol.">
        <title>Comparative Genomics of a Bacterivorous Green Alga Reveals Evolutionary Causalities and Consequences of Phago-Mixotrophic Mode of Nutrition.</title>
        <authorList>
            <person name="Burns J.A."/>
            <person name="Paasch A."/>
            <person name="Narechania A."/>
            <person name="Kim E."/>
        </authorList>
    </citation>
    <scope>NUCLEOTIDE SEQUENCE [LARGE SCALE GENOMIC DNA]</scope>
    <source>
        <strain evidence="6 7">PLY_AMNH</strain>
    </source>
</reference>
<dbReference type="GO" id="GO:0051536">
    <property type="term" value="F:iron-sulfur cluster binding"/>
    <property type="evidence" value="ECO:0007669"/>
    <property type="project" value="UniProtKB-KW"/>
</dbReference>
<dbReference type="GO" id="GO:0005829">
    <property type="term" value="C:cytosol"/>
    <property type="evidence" value="ECO:0007669"/>
    <property type="project" value="TreeGrafter"/>
</dbReference>
<dbReference type="FunFam" id="3.40.30.10:FF:000012">
    <property type="entry name" value="Monothiol glutaredoxin"/>
    <property type="match status" value="3"/>
</dbReference>
<evidence type="ECO:0000259" key="5">
    <source>
        <dbReference type="PROSITE" id="PS51352"/>
    </source>
</evidence>
<keyword evidence="2" id="KW-0479">Metal-binding</keyword>
<dbReference type="InterPro" id="IPR036249">
    <property type="entry name" value="Thioredoxin-like_sf"/>
</dbReference>
<keyword evidence="3" id="KW-0408">Iron</keyword>
<dbReference type="Pfam" id="PF00462">
    <property type="entry name" value="Glutaredoxin"/>
    <property type="match status" value="3"/>
</dbReference>
<sequence length="428" mass="47367">MALRKCTSEAQVSEICKEFPAVVVHFEADWCVPCQHMNAILEQLQVENNHAAFVRVDAEELFELSEKYEIQAVPAFVFLKGSVLCDKLEGANAPELVAKVEGLLKSTSKPMSEKPASSAQPPESLNDRIKKLLASSPVLLFMKGDPQEPRCGFSSKVSAALTECGAKYSTFDILSDEEIRQGLKEYSNWPTYPQLYVDGELIGGCDIILEMHASGELKDAVCKKDALNDRIKKLLASSPVLLFMKGDPQEPRCGFSRKVSAALTECGAKYSTFDILSDEEIRQGLKEYSNWPTYPQLYVDGELIGGCDIILEMHESGELKDAVCKKDALNDRIKKLLASSPVLLFMKGDPQEPRCGFSRKVSAALTECGAKYSTFDILSDEEIRQGLKEYSNWPTYPQLYVDGELIGGCDIILEMHESGELKGTVCRA</sequence>
<dbReference type="GO" id="GO:0006879">
    <property type="term" value="P:intracellular iron ion homeostasis"/>
    <property type="evidence" value="ECO:0007669"/>
    <property type="project" value="TreeGrafter"/>
</dbReference>
<dbReference type="Gene3D" id="3.40.30.10">
    <property type="entry name" value="Glutaredoxin"/>
    <property type="match status" value="4"/>
</dbReference>
<dbReference type="GO" id="GO:0005634">
    <property type="term" value="C:nucleus"/>
    <property type="evidence" value="ECO:0007669"/>
    <property type="project" value="TreeGrafter"/>
</dbReference>
<dbReference type="Proteomes" id="UP001190700">
    <property type="component" value="Unassembled WGS sequence"/>
</dbReference>
<protein>
    <recommendedName>
        <fullName evidence="5">Thioredoxin domain-containing protein</fullName>
    </recommendedName>
</protein>
<comment type="caution">
    <text evidence="6">The sequence shown here is derived from an EMBL/GenBank/DDBJ whole genome shotgun (WGS) entry which is preliminary data.</text>
</comment>
<dbReference type="InterPro" id="IPR002109">
    <property type="entry name" value="Glutaredoxin"/>
</dbReference>
<dbReference type="InterPro" id="IPR017937">
    <property type="entry name" value="Thioredoxin_CS"/>
</dbReference>
<evidence type="ECO:0000256" key="2">
    <source>
        <dbReference type="ARBA" id="ARBA00022723"/>
    </source>
</evidence>
<evidence type="ECO:0000256" key="4">
    <source>
        <dbReference type="ARBA" id="ARBA00023014"/>
    </source>
</evidence>
<dbReference type="GO" id="GO:0046872">
    <property type="term" value="F:metal ion binding"/>
    <property type="evidence" value="ECO:0007669"/>
    <property type="project" value="UniProtKB-KW"/>
</dbReference>
<feature type="domain" description="Thioredoxin" evidence="5">
    <location>
        <begin position="1"/>
        <end position="134"/>
    </location>
</feature>
<evidence type="ECO:0000313" key="7">
    <source>
        <dbReference type="Proteomes" id="UP001190700"/>
    </source>
</evidence>
<keyword evidence="4" id="KW-0411">Iron-sulfur</keyword>
<dbReference type="PANTHER" id="PTHR10293:SF73">
    <property type="entry name" value="GLUTAREDOXIN-3"/>
    <property type="match status" value="1"/>
</dbReference>
<dbReference type="PROSITE" id="PS51354">
    <property type="entry name" value="GLUTAREDOXIN_2"/>
    <property type="match status" value="3"/>
</dbReference>
<dbReference type="PROSITE" id="PS00194">
    <property type="entry name" value="THIOREDOXIN_1"/>
    <property type="match status" value="1"/>
</dbReference>
<evidence type="ECO:0000256" key="3">
    <source>
        <dbReference type="ARBA" id="ARBA00023004"/>
    </source>
</evidence>
<dbReference type="CDD" id="cd03028">
    <property type="entry name" value="GRX_PICOT_like"/>
    <property type="match status" value="3"/>
</dbReference>
<evidence type="ECO:0000313" key="6">
    <source>
        <dbReference type="EMBL" id="KAK3278981.1"/>
    </source>
</evidence>
<dbReference type="Pfam" id="PF00085">
    <property type="entry name" value="Thioredoxin"/>
    <property type="match status" value="1"/>
</dbReference>
<dbReference type="EMBL" id="LGRX02005193">
    <property type="protein sequence ID" value="KAK3278981.1"/>
    <property type="molecule type" value="Genomic_DNA"/>
</dbReference>
<dbReference type="NCBIfam" id="TIGR00365">
    <property type="entry name" value="Grx4 family monothiol glutaredoxin"/>
    <property type="match status" value="3"/>
</dbReference>
<evidence type="ECO:0000256" key="1">
    <source>
        <dbReference type="ARBA" id="ARBA00008983"/>
    </source>
</evidence>
<comment type="similarity">
    <text evidence="1">Belongs to the glutaredoxin family. CGFS subfamily.</text>
</comment>
<dbReference type="InterPro" id="IPR033658">
    <property type="entry name" value="GRX_PICOT-like"/>
</dbReference>
<dbReference type="SUPFAM" id="SSF52833">
    <property type="entry name" value="Thioredoxin-like"/>
    <property type="match status" value="4"/>
</dbReference>
<dbReference type="PANTHER" id="PTHR10293">
    <property type="entry name" value="GLUTAREDOXIN FAMILY MEMBER"/>
    <property type="match status" value="1"/>
</dbReference>
<gene>
    <name evidence="6" type="ORF">CYMTET_13113</name>
</gene>
<dbReference type="PROSITE" id="PS51352">
    <property type="entry name" value="THIOREDOXIN_2"/>
    <property type="match status" value="1"/>
</dbReference>
<dbReference type="AlphaFoldDB" id="A0AAE0GJ41"/>
<keyword evidence="7" id="KW-1185">Reference proteome</keyword>